<evidence type="ECO:0000313" key="15">
    <source>
        <dbReference type="Proteomes" id="UP000183975"/>
    </source>
</evidence>
<comment type="cofactor">
    <cofactor evidence="1 10">
        <name>Mg(2+)</name>
        <dbReference type="ChEBI" id="CHEBI:18420"/>
    </cofactor>
</comment>
<comment type="catalytic activity">
    <reaction evidence="9 10 11">
        <text>adenosine(37) in tRNA + dimethylallyl diphosphate = N(6)-dimethylallyladenosine(37) in tRNA + diphosphate</text>
        <dbReference type="Rhea" id="RHEA:26482"/>
        <dbReference type="Rhea" id="RHEA-COMP:10162"/>
        <dbReference type="Rhea" id="RHEA-COMP:10375"/>
        <dbReference type="ChEBI" id="CHEBI:33019"/>
        <dbReference type="ChEBI" id="CHEBI:57623"/>
        <dbReference type="ChEBI" id="CHEBI:74411"/>
        <dbReference type="ChEBI" id="CHEBI:74415"/>
        <dbReference type="EC" id="2.5.1.75"/>
    </reaction>
</comment>
<keyword evidence="5 10" id="KW-0819">tRNA processing</keyword>
<evidence type="ECO:0000256" key="10">
    <source>
        <dbReference type="HAMAP-Rule" id="MF_00185"/>
    </source>
</evidence>
<dbReference type="AlphaFoldDB" id="A0A1M6LPB8"/>
<comment type="caution">
    <text evidence="10">Lacks conserved residue(s) required for the propagation of feature annotation.</text>
</comment>
<feature type="binding site" evidence="10">
    <location>
        <begin position="12"/>
        <end position="17"/>
    </location>
    <ligand>
        <name>substrate</name>
    </ligand>
</feature>
<dbReference type="Gene3D" id="3.40.50.300">
    <property type="entry name" value="P-loop containing nucleotide triphosphate hydrolases"/>
    <property type="match status" value="1"/>
</dbReference>
<evidence type="ECO:0000256" key="12">
    <source>
        <dbReference type="RuleBase" id="RU003784"/>
    </source>
</evidence>
<keyword evidence="15" id="KW-1185">Reference proteome</keyword>
<dbReference type="GO" id="GO:0005524">
    <property type="term" value="F:ATP binding"/>
    <property type="evidence" value="ECO:0007669"/>
    <property type="project" value="UniProtKB-UniRule"/>
</dbReference>
<evidence type="ECO:0000256" key="11">
    <source>
        <dbReference type="RuleBase" id="RU003783"/>
    </source>
</evidence>
<keyword evidence="4 10" id="KW-0808">Transferase</keyword>
<keyword evidence="8 10" id="KW-0460">Magnesium</keyword>
<evidence type="ECO:0000256" key="2">
    <source>
        <dbReference type="ARBA" id="ARBA00003213"/>
    </source>
</evidence>
<evidence type="ECO:0000256" key="3">
    <source>
        <dbReference type="ARBA" id="ARBA00005842"/>
    </source>
</evidence>
<dbReference type="PANTHER" id="PTHR11088:SF60">
    <property type="entry name" value="TRNA DIMETHYLALLYLTRANSFERASE"/>
    <property type="match status" value="1"/>
</dbReference>
<sequence length="320" mass="36064">MKKPLIIIGGPTACGKTAMSILLAKKIGGEIISADSMQVYRYMDIGTAKVTKEEADGVPHYLIDEFDPDEEYNVMIFQQKAKAYMEEIWAKGKIPIVVGGTGFYINALLYDNAFTETDGDDSFRQACYKQAETEGPEVLFQKLLEIDPEYAATTHANNVKRVTRALEYHHMTGQKFSDHNAEQKQKESPYAAAVIILTMERQKLYERIEQRVDLMMEAGLLDEVKGLLDKGYDGSLVSMQGLGYKEFLPYFAGEISLEDAVTELKTGTRRFAKRQLTWFRRQIDGLWIDLSLTDKETALADMVDYVKQCGISLPEESGEA</sequence>
<dbReference type="GO" id="GO:0052381">
    <property type="term" value="F:tRNA dimethylallyltransferase activity"/>
    <property type="evidence" value="ECO:0007669"/>
    <property type="project" value="UniProtKB-UniRule"/>
</dbReference>
<reference evidence="14 15" key="1">
    <citation type="submission" date="2016-11" db="EMBL/GenBank/DDBJ databases">
        <authorList>
            <person name="Jaros S."/>
            <person name="Januszkiewicz K."/>
            <person name="Wedrychowicz H."/>
        </authorList>
    </citation>
    <scope>NUCLEOTIDE SEQUENCE [LARGE SCALE GENOMIC DNA]</scope>
    <source>
        <strain evidence="14 15">DSM 14214</strain>
    </source>
</reference>
<evidence type="ECO:0000256" key="13">
    <source>
        <dbReference type="RuleBase" id="RU003785"/>
    </source>
</evidence>
<evidence type="ECO:0000313" key="14">
    <source>
        <dbReference type="EMBL" id="SHJ73028.1"/>
    </source>
</evidence>
<comment type="similarity">
    <text evidence="3 10 13">Belongs to the IPP transferase family.</text>
</comment>
<dbReference type="RefSeq" id="WP_072848575.1">
    <property type="nucleotide sequence ID" value="NZ_FRAH01000005.1"/>
</dbReference>
<dbReference type="Proteomes" id="UP000183975">
    <property type="component" value="Unassembled WGS sequence"/>
</dbReference>
<evidence type="ECO:0000256" key="1">
    <source>
        <dbReference type="ARBA" id="ARBA00001946"/>
    </source>
</evidence>
<gene>
    <name evidence="10" type="primary">miaA</name>
    <name evidence="14" type="ORF">SAMN02745138_00386</name>
</gene>
<feature type="site" description="Interaction with substrate tRNA" evidence="10">
    <location>
        <position position="124"/>
    </location>
</feature>
<evidence type="ECO:0000256" key="7">
    <source>
        <dbReference type="ARBA" id="ARBA00022840"/>
    </source>
</evidence>
<evidence type="ECO:0000256" key="6">
    <source>
        <dbReference type="ARBA" id="ARBA00022741"/>
    </source>
</evidence>
<keyword evidence="6 10" id="KW-0547">Nucleotide-binding</keyword>
<dbReference type="GO" id="GO:0006400">
    <property type="term" value="P:tRNA modification"/>
    <property type="evidence" value="ECO:0007669"/>
    <property type="project" value="TreeGrafter"/>
</dbReference>
<dbReference type="NCBIfam" id="TIGR00174">
    <property type="entry name" value="miaA"/>
    <property type="match status" value="1"/>
</dbReference>
<feature type="site" description="Interaction with substrate tRNA" evidence="10">
    <location>
        <position position="101"/>
    </location>
</feature>
<dbReference type="PANTHER" id="PTHR11088">
    <property type="entry name" value="TRNA DIMETHYLALLYLTRANSFERASE"/>
    <property type="match status" value="1"/>
</dbReference>
<dbReference type="SUPFAM" id="SSF52540">
    <property type="entry name" value="P-loop containing nucleoside triphosphate hydrolases"/>
    <property type="match status" value="1"/>
</dbReference>
<evidence type="ECO:0000256" key="4">
    <source>
        <dbReference type="ARBA" id="ARBA00022679"/>
    </source>
</evidence>
<feature type="region of interest" description="Interaction with substrate tRNA" evidence="10">
    <location>
        <begin position="35"/>
        <end position="38"/>
    </location>
</feature>
<evidence type="ECO:0000256" key="5">
    <source>
        <dbReference type="ARBA" id="ARBA00022694"/>
    </source>
</evidence>
<comment type="subunit">
    <text evidence="10">Monomer.</text>
</comment>
<comment type="function">
    <text evidence="2 10 12">Catalyzes the transfer of a dimethylallyl group onto the adenine at position 37 in tRNAs that read codons beginning with uridine, leading to the formation of N6-(dimethylallyl)adenosine (i(6)A).</text>
</comment>
<keyword evidence="7 10" id="KW-0067">ATP-binding</keyword>
<dbReference type="InterPro" id="IPR027417">
    <property type="entry name" value="P-loop_NTPase"/>
</dbReference>
<dbReference type="EC" id="2.5.1.75" evidence="10"/>
<organism evidence="14 15">
    <name type="scientific">Anaerotignum lactatifermentans DSM 14214</name>
    <dbReference type="NCBI Taxonomy" id="1121323"/>
    <lineage>
        <taxon>Bacteria</taxon>
        <taxon>Bacillati</taxon>
        <taxon>Bacillota</taxon>
        <taxon>Clostridia</taxon>
        <taxon>Lachnospirales</taxon>
        <taxon>Anaerotignaceae</taxon>
        <taxon>Anaerotignum</taxon>
    </lineage>
</organism>
<dbReference type="EMBL" id="FRAH01000005">
    <property type="protein sequence ID" value="SHJ73028.1"/>
    <property type="molecule type" value="Genomic_DNA"/>
</dbReference>
<name>A0A1M6LPB8_9FIRM</name>
<feature type="binding site" evidence="10">
    <location>
        <begin position="10"/>
        <end position="17"/>
    </location>
    <ligand>
        <name>ATP</name>
        <dbReference type="ChEBI" id="CHEBI:30616"/>
    </ligand>
</feature>
<protein>
    <recommendedName>
        <fullName evidence="10">tRNA dimethylallyltransferase</fullName>
        <ecNumber evidence="10">2.5.1.75</ecNumber>
    </recommendedName>
    <alternativeName>
        <fullName evidence="10">Dimethylallyl diphosphate:tRNA dimethylallyltransferase</fullName>
        <shortName evidence="10">DMAPP:tRNA dimethylallyltransferase</shortName>
        <shortName evidence="10">DMATase</shortName>
    </alternativeName>
    <alternativeName>
        <fullName evidence="10">Isopentenyl-diphosphate:tRNA isopentenyltransferase</fullName>
        <shortName evidence="10">IPP transferase</shortName>
        <shortName evidence="10">IPPT</shortName>
        <shortName evidence="10">IPTase</shortName>
    </alternativeName>
</protein>
<accession>A0A1M6LPB8</accession>
<dbReference type="Pfam" id="PF01715">
    <property type="entry name" value="IPPT"/>
    <property type="match status" value="1"/>
</dbReference>
<dbReference type="InterPro" id="IPR039657">
    <property type="entry name" value="Dimethylallyltransferase"/>
</dbReference>
<dbReference type="HAMAP" id="MF_00185">
    <property type="entry name" value="IPP_trans"/>
    <property type="match status" value="1"/>
</dbReference>
<evidence type="ECO:0000256" key="9">
    <source>
        <dbReference type="ARBA" id="ARBA00049563"/>
    </source>
</evidence>
<proteinExistence type="inferred from homology"/>
<dbReference type="Gene3D" id="1.10.20.140">
    <property type="match status" value="1"/>
</dbReference>
<evidence type="ECO:0000256" key="8">
    <source>
        <dbReference type="ARBA" id="ARBA00022842"/>
    </source>
</evidence>
<dbReference type="InterPro" id="IPR018022">
    <property type="entry name" value="IPT"/>
</dbReference>